<dbReference type="AlphaFoldDB" id="A0A166LWW2"/>
<protein>
    <submittedName>
        <fullName evidence="1">Uncharacterized protein</fullName>
    </submittedName>
</protein>
<accession>A0A166LWW2</accession>
<dbReference type="Proteomes" id="UP000076532">
    <property type="component" value="Unassembled WGS sequence"/>
</dbReference>
<proteinExistence type="predicted"/>
<dbReference type="EMBL" id="KV417532">
    <property type="protein sequence ID" value="KZP23400.1"/>
    <property type="molecule type" value="Genomic_DNA"/>
</dbReference>
<gene>
    <name evidence="1" type="ORF">FIBSPDRAFT_455216</name>
</gene>
<evidence type="ECO:0000313" key="1">
    <source>
        <dbReference type="EMBL" id="KZP23400.1"/>
    </source>
</evidence>
<reference evidence="1 2" key="1">
    <citation type="journal article" date="2016" name="Mol. Biol. Evol.">
        <title>Comparative Genomics of Early-Diverging Mushroom-Forming Fungi Provides Insights into the Origins of Lignocellulose Decay Capabilities.</title>
        <authorList>
            <person name="Nagy L.G."/>
            <person name="Riley R."/>
            <person name="Tritt A."/>
            <person name="Adam C."/>
            <person name="Daum C."/>
            <person name="Floudas D."/>
            <person name="Sun H."/>
            <person name="Yadav J.S."/>
            <person name="Pangilinan J."/>
            <person name="Larsson K.H."/>
            <person name="Matsuura K."/>
            <person name="Barry K."/>
            <person name="Labutti K."/>
            <person name="Kuo R."/>
            <person name="Ohm R.A."/>
            <person name="Bhattacharya S.S."/>
            <person name="Shirouzu T."/>
            <person name="Yoshinaga Y."/>
            <person name="Martin F.M."/>
            <person name="Grigoriev I.V."/>
            <person name="Hibbett D.S."/>
        </authorList>
    </citation>
    <scope>NUCLEOTIDE SEQUENCE [LARGE SCALE GENOMIC DNA]</scope>
    <source>
        <strain evidence="1 2">CBS 109695</strain>
    </source>
</reference>
<sequence length="110" mass="12708">MGGGFEGFGRCIVQRTLAVTAQIFRHQQDSIKIAAPCSILTVRERRAVKVETKRRRKEDDGWTSRGNEIRFPKLDDQQHQLSSFESFPLVSDIYNQKQSKGSRVKYCFLE</sequence>
<name>A0A166LWW2_9AGAM</name>
<keyword evidence="2" id="KW-1185">Reference proteome</keyword>
<organism evidence="1 2">
    <name type="scientific">Athelia psychrophila</name>
    <dbReference type="NCBI Taxonomy" id="1759441"/>
    <lineage>
        <taxon>Eukaryota</taxon>
        <taxon>Fungi</taxon>
        <taxon>Dikarya</taxon>
        <taxon>Basidiomycota</taxon>
        <taxon>Agaricomycotina</taxon>
        <taxon>Agaricomycetes</taxon>
        <taxon>Agaricomycetidae</taxon>
        <taxon>Atheliales</taxon>
        <taxon>Atheliaceae</taxon>
        <taxon>Athelia</taxon>
    </lineage>
</organism>
<evidence type="ECO:0000313" key="2">
    <source>
        <dbReference type="Proteomes" id="UP000076532"/>
    </source>
</evidence>